<organism evidence="12">
    <name type="scientific">Dryocoetes villosus</name>
    <dbReference type="NCBI Taxonomy" id="1367338"/>
    <lineage>
        <taxon>Eukaryota</taxon>
        <taxon>Metazoa</taxon>
        <taxon>Ecdysozoa</taxon>
        <taxon>Arthropoda</taxon>
        <taxon>Hexapoda</taxon>
        <taxon>Insecta</taxon>
        <taxon>Pterygota</taxon>
        <taxon>Neoptera</taxon>
        <taxon>Endopterygota</taxon>
        <taxon>Coleoptera</taxon>
        <taxon>Polyphaga</taxon>
        <taxon>Cucujiformia</taxon>
        <taxon>Curculionidae</taxon>
        <taxon>Scolytinae</taxon>
        <taxon>Dryocoetes</taxon>
    </lineage>
</organism>
<keyword evidence="7" id="KW-0520">NAD</keyword>
<sequence length="93" mass="10939">MCFYSFIGLFFAGMFVFVSKYKHFLLMLLSLEAMVLSVYMLMFFYFFQFYSESFVNMIYLAMSVCEGALGLSLLVLLSRTHGSDMLMMFDNLW</sequence>
<keyword evidence="8 11" id="KW-0472">Membrane</keyword>
<proteinExistence type="inferred from homology"/>
<evidence type="ECO:0000256" key="2">
    <source>
        <dbReference type="ARBA" id="ARBA00010519"/>
    </source>
</evidence>
<evidence type="ECO:0000256" key="7">
    <source>
        <dbReference type="ARBA" id="ARBA00023027"/>
    </source>
</evidence>
<reference evidence="12" key="1">
    <citation type="submission" date="2016-04" db="EMBL/GenBank/DDBJ databases">
        <title>Mitochondria of Scolytid beetles.</title>
        <authorList>
            <person name="Miller K."/>
            <person name="Linard B."/>
            <person name="Vogler A.P."/>
        </authorList>
    </citation>
    <scope>NUCLEOTIDE SEQUENCE</scope>
</reference>
<accession>A0A343A4Y5</accession>
<keyword evidence="6 11" id="KW-1133">Transmembrane helix</keyword>
<evidence type="ECO:0000256" key="11">
    <source>
        <dbReference type="SAM" id="Phobius"/>
    </source>
</evidence>
<name>A0A343A4Y5_9CUCU</name>
<dbReference type="AlphaFoldDB" id="A0A343A4Y5"/>
<feature type="transmembrane region" description="Helical" evidence="11">
    <location>
        <begin position="24"/>
        <end position="46"/>
    </location>
</feature>
<gene>
    <name evidence="12" type="primary">nad4l</name>
</gene>
<evidence type="ECO:0000256" key="5">
    <source>
        <dbReference type="ARBA" id="ARBA00022967"/>
    </source>
</evidence>
<geneLocation type="mitochondrion" evidence="12"/>
<comment type="similarity">
    <text evidence="2">Belongs to the complex I subunit 4L family.</text>
</comment>
<evidence type="ECO:0000256" key="6">
    <source>
        <dbReference type="ARBA" id="ARBA00022989"/>
    </source>
</evidence>
<keyword evidence="12" id="KW-0496">Mitochondrion</keyword>
<evidence type="ECO:0000256" key="4">
    <source>
        <dbReference type="ARBA" id="ARBA00022692"/>
    </source>
</evidence>
<dbReference type="Pfam" id="PF00420">
    <property type="entry name" value="Oxidored_q2"/>
    <property type="match status" value="1"/>
</dbReference>
<dbReference type="GO" id="GO:0016020">
    <property type="term" value="C:membrane"/>
    <property type="evidence" value="ECO:0007669"/>
    <property type="project" value="UniProtKB-SubCell"/>
</dbReference>
<evidence type="ECO:0000256" key="3">
    <source>
        <dbReference type="ARBA" id="ARBA00016612"/>
    </source>
</evidence>
<evidence type="ECO:0000256" key="8">
    <source>
        <dbReference type="ARBA" id="ARBA00023136"/>
    </source>
</evidence>
<evidence type="ECO:0000256" key="9">
    <source>
        <dbReference type="ARBA" id="ARBA00031586"/>
    </source>
</evidence>
<keyword evidence="5" id="KW-1278">Translocase</keyword>
<dbReference type="Gene3D" id="1.10.287.3510">
    <property type="match status" value="1"/>
</dbReference>
<keyword evidence="4 11" id="KW-0812">Transmembrane</keyword>
<evidence type="ECO:0000313" key="12">
    <source>
        <dbReference type="EMBL" id="AOY39613.1"/>
    </source>
</evidence>
<comment type="subcellular location">
    <subcellularLocation>
        <location evidence="1">Membrane</location>
        <topology evidence="1">Multi-pass membrane protein</topology>
    </subcellularLocation>
</comment>
<protein>
    <recommendedName>
        <fullName evidence="3">NADH-ubiquinone oxidoreductase chain 4L</fullName>
    </recommendedName>
    <alternativeName>
        <fullName evidence="9">NADH dehydrogenase subunit 4L</fullName>
    </alternativeName>
</protein>
<evidence type="ECO:0000256" key="1">
    <source>
        <dbReference type="ARBA" id="ARBA00004141"/>
    </source>
</evidence>
<dbReference type="InterPro" id="IPR039428">
    <property type="entry name" value="NUOK/Mnh_C1-like"/>
</dbReference>
<comment type="catalytic activity">
    <reaction evidence="10">
        <text>a ubiquinone + NADH + 5 H(+)(in) = a ubiquinol + NAD(+) + 4 H(+)(out)</text>
        <dbReference type="Rhea" id="RHEA:29091"/>
        <dbReference type="Rhea" id="RHEA-COMP:9565"/>
        <dbReference type="Rhea" id="RHEA-COMP:9566"/>
        <dbReference type="ChEBI" id="CHEBI:15378"/>
        <dbReference type="ChEBI" id="CHEBI:16389"/>
        <dbReference type="ChEBI" id="CHEBI:17976"/>
        <dbReference type="ChEBI" id="CHEBI:57540"/>
        <dbReference type="ChEBI" id="CHEBI:57945"/>
        <dbReference type="EC" id="7.1.1.2"/>
    </reaction>
</comment>
<evidence type="ECO:0000256" key="10">
    <source>
        <dbReference type="ARBA" id="ARBA00049551"/>
    </source>
</evidence>
<dbReference type="EMBL" id="KX035216">
    <property type="protein sequence ID" value="AOY39613.1"/>
    <property type="molecule type" value="Genomic_DNA"/>
</dbReference>
<dbReference type="GO" id="GO:0008137">
    <property type="term" value="F:NADH dehydrogenase (ubiquinone) activity"/>
    <property type="evidence" value="ECO:0007669"/>
    <property type="project" value="UniProtKB-EC"/>
</dbReference>
<feature type="transmembrane region" description="Helical" evidence="11">
    <location>
        <begin position="58"/>
        <end position="78"/>
    </location>
</feature>